<dbReference type="EnsemblPlants" id="AVESA.00010b.r2.2DG0391570.1">
    <property type="protein sequence ID" value="AVESA.00010b.r2.2DG0391570.1.CDS.1"/>
    <property type="gene ID" value="AVESA.00010b.r2.2DG0391570"/>
</dbReference>
<keyword evidence="2" id="KW-1185">Reference proteome</keyword>
<evidence type="ECO:0000313" key="1">
    <source>
        <dbReference type="EnsemblPlants" id="AVESA.00010b.r2.2DG0391570.1.CDS.1"/>
    </source>
</evidence>
<sequence>MVSSPAKNGLYFVWAVILFWAAGCTNSITAYDIEDNKQWKRYLFELLQYIVYLCVTERLLIPHKTSFSNLLEAEGKTQPIDLAMGTLFALLLFTNMVKAFAGWMVTRSSPSKLVADYVSDQVDERGAEDSFDPIRMKGYKYLVRWRVHHPMHHYTTDGIITIDTIWVTEFNDGLLNTSIAVSQLKDVCLSFALSHLLKRRFFGMECAEAALPETHKFVLEGLLSTEGESNNYTRAFHIIEVELGFLYDFFFTKYAALFDMEVSFLVLALLKLISICICGAVLLRDPPIVKTLVPIIEVGTRTVDVTITVMVIGSLFLVEVLQAILYLTSDWATVSLACSYTRRGSWDFSTSVIWFLRRFNLYRHLRGTISWHNIGKFLQRLNILGYWQNKMGQSSVIQGCWHFDTSDVEPLNIRWTDNVLFMANLHFMKYLTGSILSMIFSKKLFVLVPDSVKSEIVSCLMKSSIGGPLTNGEAALHSNGVLGELSWALKDSSQAKIMAVWHVATDYCNIGSHSKTKGCQSSSEEEERDRIDYYKQVATTLSRYCAYLMSTVPDFLPGNSIDTYIVFSKLKRQSIRVLHAQKPSRDLLLKAIDDAKNSSKEDTGIRDSGSSMLQDTNIDESTANNNQDDSSGNNMQNSTVDDSTATNTQDNMFIDGLKLGRDLEKIEDEVLRWKVMAEFWAETIIYIAPSDNVKLHMEHLAQGGEFLTHVWALLTHAGILKRDQKQAPEDNV</sequence>
<organism evidence="1 2">
    <name type="scientific">Avena sativa</name>
    <name type="common">Oat</name>
    <dbReference type="NCBI Taxonomy" id="4498"/>
    <lineage>
        <taxon>Eukaryota</taxon>
        <taxon>Viridiplantae</taxon>
        <taxon>Streptophyta</taxon>
        <taxon>Embryophyta</taxon>
        <taxon>Tracheophyta</taxon>
        <taxon>Spermatophyta</taxon>
        <taxon>Magnoliopsida</taxon>
        <taxon>Liliopsida</taxon>
        <taxon>Poales</taxon>
        <taxon>Poaceae</taxon>
        <taxon>BOP clade</taxon>
        <taxon>Pooideae</taxon>
        <taxon>Poodae</taxon>
        <taxon>Poeae</taxon>
        <taxon>Poeae Chloroplast Group 1 (Aveneae type)</taxon>
        <taxon>Aveninae</taxon>
        <taxon>Avena</taxon>
    </lineage>
</organism>
<name>A0ACD5VAS6_AVESA</name>
<accession>A0ACD5VAS6</accession>
<proteinExistence type="predicted"/>
<reference evidence="1" key="2">
    <citation type="submission" date="2025-09" db="UniProtKB">
        <authorList>
            <consortium name="EnsemblPlants"/>
        </authorList>
    </citation>
    <scope>IDENTIFICATION</scope>
</reference>
<evidence type="ECO:0000313" key="2">
    <source>
        <dbReference type="Proteomes" id="UP001732700"/>
    </source>
</evidence>
<protein>
    <submittedName>
        <fullName evidence="1">Uncharacterized protein</fullName>
    </submittedName>
</protein>
<reference evidence="1" key="1">
    <citation type="submission" date="2021-05" db="EMBL/GenBank/DDBJ databases">
        <authorList>
            <person name="Scholz U."/>
            <person name="Mascher M."/>
            <person name="Fiebig A."/>
        </authorList>
    </citation>
    <scope>NUCLEOTIDE SEQUENCE [LARGE SCALE GENOMIC DNA]</scope>
</reference>
<dbReference type="Proteomes" id="UP001732700">
    <property type="component" value="Chromosome 2D"/>
</dbReference>